<evidence type="ECO:0000256" key="14">
    <source>
        <dbReference type="ARBA" id="ARBA00072532"/>
    </source>
</evidence>
<dbReference type="FunFam" id="2.60.40.780:FF:000001">
    <property type="entry name" value="von Hippel-Lindau disease tumor suppressor"/>
    <property type="match status" value="1"/>
</dbReference>
<organism evidence="18 20">
    <name type="scientific">Scophthalmus maximus</name>
    <name type="common">Turbot</name>
    <name type="synonym">Psetta maxima</name>
    <dbReference type="NCBI Taxonomy" id="52904"/>
    <lineage>
        <taxon>Eukaryota</taxon>
        <taxon>Metazoa</taxon>
        <taxon>Chordata</taxon>
        <taxon>Craniata</taxon>
        <taxon>Vertebrata</taxon>
        <taxon>Euteleostomi</taxon>
        <taxon>Actinopterygii</taxon>
        <taxon>Neopterygii</taxon>
        <taxon>Teleostei</taxon>
        <taxon>Neoteleostei</taxon>
        <taxon>Acanthomorphata</taxon>
        <taxon>Carangaria</taxon>
        <taxon>Pleuronectiformes</taxon>
        <taxon>Pleuronectoidei</taxon>
        <taxon>Scophthalmidae</taxon>
        <taxon>Scophthalmus</taxon>
    </lineage>
</organism>
<dbReference type="GO" id="GO:0005634">
    <property type="term" value="C:nucleus"/>
    <property type="evidence" value="ECO:0007669"/>
    <property type="project" value="UniProtKB-SubCell"/>
</dbReference>
<dbReference type="InterPro" id="IPR024048">
    <property type="entry name" value="VHL_alpha_dom"/>
</dbReference>
<comment type="function">
    <text evidence="13">Involved in the ubiquitination and subsequent proteasomal degradation via the von Hippel-Lindau ubiquitination complex. Seems to act as a target recruitment subunit in the E3 ubiquitin ligase complex and recruits hydroxylated hypoxia-inducible factor (HIF) under normoxic conditions. Involved in transcriptional repression through interaction with HIF1A, HIF1AN and histone deacetylases. Ubiquitinates, in an oxygen-responsive manner, ADRB2. Acts as a negative regulator of mTORC1 by promoting ubiquitination and degradation of RPTOR.</text>
</comment>
<dbReference type="Gene3D" id="1.10.750.10">
    <property type="entry name" value="von Hippel-Lindau disease tumour suppressor, alpha domain"/>
    <property type="match status" value="1"/>
</dbReference>
<dbReference type="GO" id="GO:0005783">
    <property type="term" value="C:endoplasmic reticulum"/>
    <property type="evidence" value="ECO:0007669"/>
    <property type="project" value="UniProtKB-SubCell"/>
</dbReference>
<dbReference type="InterPro" id="IPR036208">
    <property type="entry name" value="VHL_sf"/>
</dbReference>
<keyword evidence="12" id="KW-0539">Nucleus</keyword>
<dbReference type="EMBL" id="CP026248">
    <property type="protein sequence ID" value="AWP02926.1"/>
    <property type="molecule type" value="Genomic_DNA"/>
</dbReference>
<evidence type="ECO:0000313" key="20">
    <source>
        <dbReference type="Proteomes" id="UP000246464"/>
    </source>
</evidence>
<dbReference type="AlphaFoldDB" id="A0A2U9BGQ4"/>
<accession>A0A2U9BGQ4</accession>
<feature type="domain" description="von Hippel-Lindau disease tumour suppressor alpha" evidence="17">
    <location>
        <begin position="105"/>
        <end position="153"/>
    </location>
</feature>
<evidence type="ECO:0000256" key="5">
    <source>
        <dbReference type="ARBA" id="ARBA00004906"/>
    </source>
</evidence>
<evidence type="ECO:0000256" key="12">
    <source>
        <dbReference type="ARBA" id="ARBA00023242"/>
    </source>
</evidence>
<dbReference type="Ensembl" id="ENSSMAT00000002913.2">
    <property type="protein sequence ID" value="ENSSMAP00000002864.1"/>
    <property type="gene ID" value="ENSSMAG00000001782.2"/>
</dbReference>
<reference evidence="19" key="4">
    <citation type="submission" date="2025-05" db="UniProtKB">
        <authorList>
            <consortium name="Ensembl"/>
        </authorList>
    </citation>
    <scope>IDENTIFICATION</scope>
</reference>
<evidence type="ECO:0000256" key="6">
    <source>
        <dbReference type="ARBA" id="ARBA00010057"/>
    </source>
</evidence>
<dbReference type="Pfam" id="PF01847">
    <property type="entry name" value="VHL"/>
    <property type="match status" value="1"/>
</dbReference>
<evidence type="ECO:0000256" key="3">
    <source>
        <dbReference type="ARBA" id="ARBA00004240"/>
    </source>
</evidence>
<dbReference type="InterPro" id="IPR024053">
    <property type="entry name" value="VHL_beta_dom"/>
</dbReference>
<evidence type="ECO:0000256" key="4">
    <source>
        <dbReference type="ARBA" id="ARBA00004496"/>
    </source>
</evidence>
<dbReference type="GO" id="GO:0001666">
    <property type="term" value="P:response to hypoxia"/>
    <property type="evidence" value="ECO:0007669"/>
    <property type="project" value="UniProtKB-ARBA"/>
</dbReference>
<name>A0A2U9BGQ4_SCOMX</name>
<reference evidence="19" key="2">
    <citation type="submission" date="2020-05" db="EMBL/GenBank/DDBJ databases">
        <authorList>
            <person name="Moser M."/>
        </authorList>
    </citation>
    <scope>NUCLEOTIDE SEQUENCE [LARGE SCALE GENOMIC DNA]</scope>
</reference>
<dbReference type="FunFam" id="1.10.750.10:FF:000001">
    <property type="entry name" value="von Hippel-Lindau disease tumor suppressor"/>
    <property type="match status" value="1"/>
</dbReference>
<dbReference type="Proteomes" id="UP000694558">
    <property type="component" value="Chromosome 6"/>
</dbReference>
<evidence type="ECO:0000256" key="7">
    <source>
        <dbReference type="ARBA" id="ARBA00022475"/>
    </source>
</evidence>
<evidence type="ECO:0000259" key="16">
    <source>
        <dbReference type="Pfam" id="PF01847"/>
    </source>
</evidence>
<keyword evidence="11" id="KW-0472">Membrane</keyword>
<comment type="similarity">
    <text evidence="6">Belongs to the VHL family.</text>
</comment>
<feature type="domain" description="von Hippel-Lindau disease tumour suppressor beta" evidence="16">
    <location>
        <begin position="12"/>
        <end position="93"/>
    </location>
</feature>
<keyword evidence="9" id="KW-0833">Ubl conjugation pathway</keyword>
<dbReference type="GO" id="GO:0005886">
    <property type="term" value="C:plasma membrane"/>
    <property type="evidence" value="ECO:0007669"/>
    <property type="project" value="UniProtKB-SubCell"/>
</dbReference>
<dbReference type="CDD" id="cd05468">
    <property type="entry name" value="pVHL"/>
    <property type="match status" value="1"/>
</dbReference>
<reference evidence="18 20" key="1">
    <citation type="submission" date="2017-12" db="EMBL/GenBank/DDBJ databases">
        <title>Integrating genomic resources of turbot (Scophthalmus maximus) in depth evaluation of genetic and physical mapping variation across individuals.</title>
        <authorList>
            <person name="Martinez P."/>
        </authorList>
    </citation>
    <scope>NUCLEOTIDE SEQUENCE [LARGE SCALE GENOMIC DNA]</scope>
</reference>
<dbReference type="SUPFAM" id="SSF49468">
    <property type="entry name" value="VHL"/>
    <property type="match status" value="1"/>
</dbReference>
<dbReference type="Pfam" id="PF17211">
    <property type="entry name" value="VHL_C"/>
    <property type="match status" value="1"/>
</dbReference>
<dbReference type="OMA" id="MNQRVEQ"/>
<evidence type="ECO:0000256" key="10">
    <source>
        <dbReference type="ARBA" id="ARBA00022824"/>
    </source>
</evidence>
<dbReference type="STRING" id="52904.ENSSMAP00000002864"/>
<gene>
    <name evidence="19" type="primary">vhl</name>
    <name evidence="18" type="ORF">SMAX5B_014327</name>
</gene>
<keyword evidence="8" id="KW-0963">Cytoplasm</keyword>
<evidence type="ECO:0000256" key="13">
    <source>
        <dbReference type="ARBA" id="ARBA00059036"/>
    </source>
</evidence>
<evidence type="ECO:0000313" key="18">
    <source>
        <dbReference type="EMBL" id="AWP02926.1"/>
    </source>
</evidence>
<evidence type="ECO:0000313" key="19">
    <source>
        <dbReference type="Ensembl" id="ENSSMAP00000002864.1"/>
    </source>
</evidence>
<evidence type="ECO:0000256" key="8">
    <source>
        <dbReference type="ARBA" id="ARBA00022490"/>
    </source>
</evidence>
<evidence type="ECO:0000256" key="2">
    <source>
        <dbReference type="ARBA" id="ARBA00004202"/>
    </source>
</evidence>
<evidence type="ECO:0000256" key="9">
    <source>
        <dbReference type="ARBA" id="ARBA00022786"/>
    </source>
</evidence>
<comment type="pathway">
    <text evidence="5">Protein modification; protein ubiquitination.</text>
</comment>
<dbReference type="Gene3D" id="2.60.40.780">
    <property type="entry name" value="von Hippel-Lindau disease tumour suppressor, beta domain"/>
    <property type="match status" value="1"/>
</dbReference>
<evidence type="ECO:0000256" key="15">
    <source>
        <dbReference type="ARBA" id="ARBA00080646"/>
    </source>
</evidence>
<dbReference type="GeneTree" id="ENSGT00390000014353"/>
<dbReference type="InterPro" id="IPR037140">
    <property type="entry name" value="VHL_beta_dom_sf"/>
</dbReference>
<dbReference type="Proteomes" id="UP000246464">
    <property type="component" value="Chromosome 6"/>
</dbReference>
<evidence type="ECO:0000259" key="17">
    <source>
        <dbReference type="Pfam" id="PF17211"/>
    </source>
</evidence>
<keyword evidence="20" id="KW-1185">Reference proteome</keyword>
<comment type="subcellular location">
    <subcellularLocation>
        <location evidence="2">Cell membrane</location>
        <topology evidence="2">Peripheral membrane protein</topology>
    </subcellularLocation>
    <subcellularLocation>
        <location evidence="4">Cytoplasm</location>
    </subcellularLocation>
    <subcellularLocation>
        <location evidence="3">Endoplasmic reticulum</location>
    </subcellularLocation>
    <subcellularLocation>
        <location evidence="1">Nucleus</location>
    </subcellularLocation>
</comment>
<dbReference type="InterPro" id="IPR022772">
    <property type="entry name" value="VHL_tumour_suppress_b/a_dom"/>
</dbReference>
<dbReference type="InterPro" id="IPR037139">
    <property type="entry name" value="VHL_alpha_dom_sf"/>
</dbReference>
<evidence type="ECO:0000256" key="11">
    <source>
        <dbReference type="ARBA" id="ARBA00023136"/>
    </source>
</evidence>
<reference evidence="19" key="3">
    <citation type="submission" date="2023-05" db="EMBL/GenBank/DDBJ databases">
        <title>High-quality long-read genome of Scophthalmus maximus.</title>
        <authorList>
            <person name="Lien S."/>
            <person name="Martinez P."/>
        </authorList>
    </citation>
    <scope>NUCLEOTIDE SEQUENCE [LARGE SCALE GENOMIC DNA]</scope>
</reference>
<dbReference type="Bgee" id="ENSSMAG00000001782">
    <property type="expression patterns" value="Expressed in pharyngeal gill and 6 other cell types or tissues"/>
</dbReference>
<dbReference type="GO" id="GO:0010468">
    <property type="term" value="P:regulation of gene expression"/>
    <property type="evidence" value="ECO:0007669"/>
    <property type="project" value="UniProtKB-ARBA"/>
</dbReference>
<sequence length="167" mass="19561">MPQEGDQSLPLVRSLNSLIQIDVVFCNHTARVVRPLWLDYRGEPQPYDDLQPATGRRLYTFVGHPWMFRDADTDELMKVNGRELFLPKPAEGGDATFVNITLPVYSLKDRALQVIRRLVRPEDYRRLEIARCLHEELEDLPSALKDLRRMNQRVEQHLLERIQGQEE</sequence>
<keyword evidence="7" id="KW-1003">Cell membrane</keyword>
<proteinExistence type="inferred from homology"/>
<protein>
    <recommendedName>
        <fullName evidence="14">von Hippel-Lindau disease tumor suppressor</fullName>
    </recommendedName>
    <alternativeName>
        <fullName evidence="15">pVHL</fullName>
    </alternativeName>
</protein>
<evidence type="ECO:0000256" key="1">
    <source>
        <dbReference type="ARBA" id="ARBA00004123"/>
    </source>
</evidence>
<keyword evidence="10" id="KW-0256">Endoplasmic reticulum</keyword>